<name>A0ABV8J8W0_9ACTN</name>
<organism evidence="2 3">
    <name type="scientific">Actinoplanes subglobosus</name>
    <dbReference type="NCBI Taxonomy" id="1547892"/>
    <lineage>
        <taxon>Bacteria</taxon>
        <taxon>Bacillati</taxon>
        <taxon>Actinomycetota</taxon>
        <taxon>Actinomycetes</taxon>
        <taxon>Micromonosporales</taxon>
        <taxon>Micromonosporaceae</taxon>
        <taxon>Actinoplanes</taxon>
    </lineage>
</organism>
<sequence length="182" mass="20411">MIRNFGRFARVCLAVAATVVLSAGTLVTATSPAAAAATPHTIHPAGWTIPRCLDQHFDSAGAATTLVRSWENCSGVYNQQWRFEWVQGPNAYRIVNHRWDAAGLWCLSAPNGNSSNVYAELCVNPVPLKQTWTPGARSSGSNQLRNELSYQCLEWDPNYVTWVYVRTCDWSNTRQDWFWFPA</sequence>
<dbReference type="Proteomes" id="UP001595867">
    <property type="component" value="Unassembled WGS sequence"/>
</dbReference>
<dbReference type="SUPFAM" id="SSF50370">
    <property type="entry name" value="Ricin B-like lectins"/>
    <property type="match status" value="1"/>
</dbReference>
<protein>
    <recommendedName>
        <fullName evidence="4">Ricin B lectin domain-containing protein</fullName>
    </recommendedName>
</protein>
<dbReference type="Gene3D" id="2.80.10.50">
    <property type="match status" value="1"/>
</dbReference>
<feature type="signal peptide" evidence="1">
    <location>
        <begin position="1"/>
        <end position="36"/>
    </location>
</feature>
<evidence type="ECO:0008006" key="4">
    <source>
        <dbReference type="Google" id="ProtNLM"/>
    </source>
</evidence>
<evidence type="ECO:0000313" key="3">
    <source>
        <dbReference type="Proteomes" id="UP001595867"/>
    </source>
</evidence>
<evidence type="ECO:0000256" key="1">
    <source>
        <dbReference type="SAM" id="SignalP"/>
    </source>
</evidence>
<evidence type="ECO:0000313" key="2">
    <source>
        <dbReference type="EMBL" id="MFC4071966.1"/>
    </source>
</evidence>
<dbReference type="PROSITE" id="PS50231">
    <property type="entry name" value="RICIN_B_LECTIN"/>
    <property type="match status" value="1"/>
</dbReference>
<accession>A0ABV8J8W0</accession>
<dbReference type="EMBL" id="JBHSBL010000029">
    <property type="protein sequence ID" value="MFC4071966.1"/>
    <property type="molecule type" value="Genomic_DNA"/>
</dbReference>
<comment type="caution">
    <text evidence="2">The sequence shown here is derived from an EMBL/GenBank/DDBJ whole genome shotgun (WGS) entry which is preliminary data.</text>
</comment>
<reference evidence="3" key="1">
    <citation type="journal article" date="2019" name="Int. J. Syst. Evol. Microbiol.">
        <title>The Global Catalogue of Microorganisms (GCM) 10K type strain sequencing project: providing services to taxonomists for standard genome sequencing and annotation.</title>
        <authorList>
            <consortium name="The Broad Institute Genomics Platform"/>
            <consortium name="The Broad Institute Genome Sequencing Center for Infectious Disease"/>
            <person name="Wu L."/>
            <person name="Ma J."/>
        </authorList>
    </citation>
    <scope>NUCLEOTIDE SEQUENCE [LARGE SCALE GENOMIC DNA]</scope>
    <source>
        <strain evidence="3">TBRC 5832</strain>
    </source>
</reference>
<feature type="chain" id="PRO_5047067333" description="Ricin B lectin domain-containing protein" evidence="1">
    <location>
        <begin position="37"/>
        <end position="182"/>
    </location>
</feature>
<keyword evidence="3" id="KW-1185">Reference proteome</keyword>
<dbReference type="RefSeq" id="WP_378072837.1">
    <property type="nucleotide sequence ID" value="NZ_JBHSBL010000029.1"/>
</dbReference>
<keyword evidence="1" id="KW-0732">Signal</keyword>
<gene>
    <name evidence="2" type="ORF">ACFO0C_44130</name>
</gene>
<proteinExistence type="predicted"/>
<dbReference type="InterPro" id="IPR035992">
    <property type="entry name" value="Ricin_B-like_lectins"/>
</dbReference>